<gene>
    <name evidence="1" type="ORF">WL73_29575</name>
</gene>
<evidence type="ECO:0000313" key="1">
    <source>
        <dbReference type="EMBL" id="KWD92184.1"/>
    </source>
</evidence>
<dbReference type="AlphaFoldDB" id="A0A107F6U5"/>
<protein>
    <submittedName>
        <fullName evidence="1">Uncharacterized protein</fullName>
    </submittedName>
</protein>
<organism evidence="1 2">
    <name type="scientific">Burkholderia ubonensis</name>
    <dbReference type="NCBI Taxonomy" id="101571"/>
    <lineage>
        <taxon>Bacteria</taxon>
        <taxon>Pseudomonadati</taxon>
        <taxon>Pseudomonadota</taxon>
        <taxon>Betaproteobacteria</taxon>
        <taxon>Burkholderiales</taxon>
        <taxon>Burkholderiaceae</taxon>
        <taxon>Burkholderia</taxon>
        <taxon>Burkholderia cepacia complex</taxon>
    </lineage>
</organism>
<dbReference type="Proteomes" id="UP000062998">
    <property type="component" value="Unassembled WGS sequence"/>
</dbReference>
<dbReference type="RefSeq" id="WP_060327377.1">
    <property type="nucleotide sequence ID" value="NZ_LPIU01000022.1"/>
</dbReference>
<evidence type="ECO:0000313" key="2">
    <source>
        <dbReference type="Proteomes" id="UP000062998"/>
    </source>
</evidence>
<reference evidence="1 2" key="1">
    <citation type="submission" date="2015-11" db="EMBL/GenBank/DDBJ databases">
        <title>Expanding the genomic diversity of Burkholderia species for the development of highly accurate diagnostics.</title>
        <authorList>
            <person name="Sahl J."/>
            <person name="Keim P."/>
            <person name="Wagner D."/>
        </authorList>
    </citation>
    <scope>NUCLEOTIDE SEQUENCE [LARGE SCALE GENOMIC DNA]</scope>
    <source>
        <strain evidence="1 2">MSMB2167WGS</strain>
    </source>
</reference>
<sequence length="75" mass="8217">MRIAPDCDGGERIREHAALFDQPARNNADSSGVAQTLGQLRLDGAIGRCVRKYGSPVHTRHPALPDYVFAPQVEF</sequence>
<accession>A0A107F6U5</accession>
<proteinExistence type="predicted"/>
<dbReference type="EMBL" id="LPIX01000114">
    <property type="protein sequence ID" value="KWD92184.1"/>
    <property type="molecule type" value="Genomic_DNA"/>
</dbReference>
<comment type="caution">
    <text evidence="1">The sequence shown here is derived from an EMBL/GenBank/DDBJ whole genome shotgun (WGS) entry which is preliminary data.</text>
</comment>
<name>A0A107F6U5_9BURK</name>